<accession>A0A1Y2I3S1</accession>
<gene>
    <name evidence="1" type="ORF">BCR44DRAFT_200203</name>
</gene>
<sequence>MIYDRSTCGHELMRRLPHTTKPHRRLDVCVNDGSSLPAPARNNVRPPQIVVFPSRLRSRSAKFPTHCPRRNSSSAIDSGAPVFNEMHPRDAKFAKAFPVATLLKLGKALPIIKAELASAISVGSRNKPSKVWVVAAFGHGNGIVAKGLGRTFTSALSASLTHMAFHLMRKHVEGDIGKRIKLFELAIHEFANDQVLSACSNYFHCRSPSSFQSSSSGYTCKRFPAVPKCAQEARLAQ</sequence>
<reference evidence="1 2" key="1">
    <citation type="submission" date="2016-07" db="EMBL/GenBank/DDBJ databases">
        <title>Pervasive Adenine N6-methylation of Active Genes in Fungi.</title>
        <authorList>
            <consortium name="DOE Joint Genome Institute"/>
            <person name="Mondo S.J."/>
            <person name="Dannebaum R.O."/>
            <person name="Kuo R.C."/>
            <person name="Labutti K."/>
            <person name="Haridas S."/>
            <person name="Kuo A."/>
            <person name="Salamov A."/>
            <person name="Ahrendt S.R."/>
            <person name="Lipzen A."/>
            <person name="Sullivan W."/>
            <person name="Andreopoulos W.B."/>
            <person name="Clum A."/>
            <person name="Lindquist E."/>
            <person name="Daum C."/>
            <person name="Ramamoorthy G.K."/>
            <person name="Gryganskyi A."/>
            <person name="Culley D."/>
            <person name="Magnuson J.K."/>
            <person name="James T.Y."/>
            <person name="O'Malley M.A."/>
            <person name="Stajich J.E."/>
            <person name="Spatafora J.W."/>
            <person name="Visel A."/>
            <person name="Grigoriev I.V."/>
        </authorList>
    </citation>
    <scope>NUCLEOTIDE SEQUENCE [LARGE SCALE GENOMIC DNA]</scope>
    <source>
        <strain evidence="1 2">PL171</strain>
    </source>
</reference>
<dbReference type="Proteomes" id="UP000193411">
    <property type="component" value="Unassembled WGS sequence"/>
</dbReference>
<evidence type="ECO:0000313" key="1">
    <source>
        <dbReference type="EMBL" id="ORZ41528.1"/>
    </source>
</evidence>
<name>A0A1Y2I3S1_9FUNG</name>
<dbReference type="EMBL" id="MCFL01000001">
    <property type="protein sequence ID" value="ORZ41528.1"/>
    <property type="molecule type" value="Genomic_DNA"/>
</dbReference>
<keyword evidence="2" id="KW-1185">Reference proteome</keyword>
<protein>
    <submittedName>
        <fullName evidence="1">Uncharacterized protein</fullName>
    </submittedName>
</protein>
<dbReference type="AlphaFoldDB" id="A0A1Y2I3S1"/>
<evidence type="ECO:0000313" key="2">
    <source>
        <dbReference type="Proteomes" id="UP000193411"/>
    </source>
</evidence>
<comment type="caution">
    <text evidence="1">The sequence shown here is derived from an EMBL/GenBank/DDBJ whole genome shotgun (WGS) entry which is preliminary data.</text>
</comment>
<organism evidence="1 2">
    <name type="scientific">Catenaria anguillulae PL171</name>
    <dbReference type="NCBI Taxonomy" id="765915"/>
    <lineage>
        <taxon>Eukaryota</taxon>
        <taxon>Fungi</taxon>
        <taxon>Fungi incertae sedis</taxon>
        <taxon>Blastocladiomycota</taxon>
        <taxon>Blastocladiomycetes</taxon>
        <taxon>Blastocladiales</taxon>
        <taxon>Catenariaceae</taxon>
        <taxon>Catenaria</taxon>
    </lineage>
</organism>
<proteinExistence type="predicted"/>